<evidence type="ECO:0000256" key="1">
    <source>
        <dbReference type="SAM" id="MobiDB-lite"/>
    </source>
</evidence>
<organism evidence="2 3">
    <name type="scientific">Caerostris extrusa</name>
    <name type="common">Bark spider</name>
    <name type="synonym">Caerostris bankana</name>
    <dbReference type="NCBI Taxonomy" id="172846"/>
    <lineage>
        <taxon>Eukaryota</taxon>
        <taxon>Metazoa</taxon>
        <taxon>Ecdysozoa</taxon>
        <taxon>Arthropoda</taxon>
        <taxon>Chelicerata</taxon>
        <taxon>Arachnida</taxon>
        <taxon>Araneae</taxon>
        <taxon>Araneomorphae</taxon>
        <taxon>Entelegynae</taxon>
        <taxon>Araneoidea</taxon>
        <taxon>Araneidae</taxon>
        <taxon>Caerostris</taxon>
    </lineage>
</organism>
<keyword evidence="3" id="KW-1185">Reference proteome</keyword>
<name>A0AAV4NIX6_CAEEX</name>
<evidence type="ECO:0000313" key="3">
    <source>
        <dbReference type="Proteomes" id="UP001054945"/>
    </source>
</evidence>
<dbReference type="Proteomes" id="UP001054945">
    <property type="component" value="Unassembled WGS sequence"/>
</dbReference>
<dbReference type="EMBL" id="BPLR01020987">
    <property type="protein sequence ID" value="GIX84613.1"/>
    <property type="molecule type" value="Genomic_DNA"/>
</dbReference>
<feature type="region of interest" description="Disordered" evidence="1">
    <location>
        <begin position="73"/>
        <end position="101"/>
    </location>
</feature>
<reference evidence="2 3" key="1">
    <citation type="submission" date="2021-06" db="EMBL/GenBank/DDBJ databases">
        <title>Caerostris extrusa draft genome.</title>
        <authorList>
            <person name="Kono N."/>
            <person name="Arakawa K."/>
        </authorList>
    </citation>
    <scope>NUCLEOTIDE SEQUENCE [LARGE SCALE GENOMIC DNA]</scope>
</reference>
<protein>
    <submittedName>
        <fullName evidence="2">Uncharacterized protein</fullName>
    </submittedName>
</protein>
<sequence>MQKRHRTYTTQSRREINCIASACRTGVFEQSGLAPRTERHGSSLLHPHLRSPKRYIYIPSCRYACEKIANAAPSPSTGKQHSVGVRTPRVRSVARPTPSGPTGDVPWRALVFFLY</sequence>
<accession>A0AAV4NIX6</accession>
<gene>
    <name evidence="2" type="ORF">CEXT_357341</name>
</gene>
<dbReference type="AlphaFoldDB" id="A0AAV4NIX6"/>
<evidence type="ECO:0000313" key="2">
    <source>
        <dbReference type="EMBL" id="GIX84613.1"/>
    </source>
</evidence>
<proteinExistence type="predicted"/>
<comment type="caution">
    <text evidence="2">The sequence shown here is derived from an EMBL/GenBank/DDBJ whole genome shotgun (WGS) entry which is preliminary data.</text>
</comment>